<evidence type="ECO:0000313" key="3">
    <source>
        <dbReference type="Proteomes" id="UP000639516"/>
    </source>
</evidence>
<dbReference type="EMBL" id="JAATTO010000024">
    <property type="protein sequence ID" value="MBC9980159.1"/>
    <property type="molecule type" value="Genomic_DNA"/>
</dbReference>
<organism evidence="2 3">
    <name type="scientific">Bradyrhizobium campsiandrae</name>
    <dbReference type="NCBI Taxonomy" id="1729892"/>
    <lineage>
        <taxon>Bacteria</taxon>
        <taxon>Pseudomonadati</taxon>
        <taxon>Pseudomonadota</taxon>
        <taxon>Alphaproteobacteria</taxon>
        <taxon>Hyphomicrobiales</taxon>
        <taxon>Nitrobacteraceae</taxon>
        <taxon>Bradyrhizobium</taxon>
    </lineage>
</organism>
<comment type="caution">
    <text evidence="2">The sequence shown here is derived from an EMBL/GenBank/DDBJ whole genome shotgun (WGS) entry which is preliminary data.</text>
</comment>
<reference evidence="2 3" key="1">
    <citation type="journal article" date="2020" name="Arch. Microbiol.">
        <title>Bradyrhizobium campsiandrae sp. nov., a nitrogen-fixing bacterial strain isolated from a native leguminous tree from the Amazon adapted to flooded conditions.</title>
        <authorList>
            <person name="Cabral Michel D."/>
            <person name="Martins da Costa E."/>
            <person name="Azarias Guimaraes A."/>
            <person name="Soares de Carvalho T."/>
            <person name="Santos de Castro Caputo P."/>
            <person name="Willems A."/>
            <person name="de Souza Moreira F.M."/>
        </authorList>
    </citation>
    <scope>NUCLEOTIDE SEQUENCE [LARGE SCALE GENOMIC DNA]</scope>
    <source>
        <strain evidence="3">INPA 384B</strain>
    </source>
</reference>
<keyword evidence="3" id="KW-1185">Reference proteome</keyword>
<sequence>MTLYKWSQTASVDATADSTINWAEGQAPSSVNDSARGMMAAIAKYRDDIAGAIVTGGTSTAYTVASYQGFGSWSALANQVIAFSPHATCGAMVTLNVDGLGAKPLRSSPNVDLPAGTIIQGTPYLAVYNSGDQAFYLQSFFGNPYSIPIGASVDFWGLTAPNSSFVLAYGQAISRTTYATLFSLFGTTYGAGDGSTTFNIPDCRGRFVAGRDDMGGSAASRLTNTYLGNSALALGATGGTQAHTLIVGELPPYTPSGVFVGTTDHNVLWNDNGAIGAAAAGGQISGATSPANSSLSAVGVHGTLTMNPQGGTSTPFAIIPPTIIANRLLRII</sequence>
<accession>A0ABR7U9L4</accession>
<protein>
    <submittedName>
        <fullName evidence="2">Tail fiber protein</fullName>
    </submittedName>
</protein>
<feature type="domain" description="Phage tail collar" evidence="1">
    <location>
        <begin position="155"/>
        <end position="208"/>
    </location>
</feature>
<dbReference type="InterPro" id="IPR037053">
    <property type="entry name" value="Phage_tail_collar_dom_sf"/>
</dbReference>
<dbReference type="Pfam" id="PF07484">
    <property type="entry name" value="Collar"/>
    <property type="match status" value="1"/>
</dbReference>
<dbReference type="Proteomes" id="UP000639516">
    <property type="component" value="Unassembled WGS sequence"/>
</dbReference>
<name>A0ABR7U9L4_9BRAD</name>
<proteinExistence type="predicted"/>
<dbReference type="SUPFAM" id="SSF88874">
    <property type="entry name" value="Receptor-binding domain of short tail fibre protein gp12"/>
    <property type="match status" value="1"/>
</dbReference>
<gene>
    <name evidence="2" type="ORF">HA482_18310</name>
</gene>
<dbReference type="RefSeq" id="WP_188096334.1">
    <property type="nucleotide sequence ID" value="NZ_JAANIH010000003.1"/>
</dbReference>
<evidence type="ECO:0000259" key="1">
    <source>
        <dbReference type="Pfam" id="PF07484"/>
    </source>
</evidence>
<dbReference type="Gene3D" id="3.90.1340.10">
    <property type="entry name" value="Phage tail collar domain"/>
    <property type="match status" value="1"/>
</dbReference>
<dbReference type="InterPro" id="IPR011083">
    <property type="entry name" value="Phage_tail_collar_dom"/>
</dbReference>
<evidence type="ECO:0000313" key="2">
    <source>
        <dbReference type="EMBL" id="MBC9980159.1"/>
    </source>
</evidence>